<dbReference type="GeneID" id="37001805"/>
<feature type="region of interest" description="Disordered" evidence="1">
    <location>
        <begin position="428"/>
        <end position="484"/>
    </location>
</feature>
<evidence type="ECO:0000313" key="4">
    <source>
        <dbReference type="Proteomes" id="UP000244406"/>
    </source>
</evidence>
<protein>
    <recommendedName>
        <fullName evidence="2">Survival protein SurE-like phosphatase/nucleotidase domain-containing protein</fullName>
    </recommendedName>
</protein>
<evidence type="ECO:0000313" key="3">
    <source>
        <dbReference type="EMBL" id="PVH13691.1"/>
    </source>
</evidence>
<dbReference type="InterPro" id="IPR036523">
    <property type="entry name" value="SurE-like_sf"/>
</dbReference>
<feature type="compositionally biased region" description="Polar residues" evidence="1">
    <location>
        <begin position="446"/>
        <end position="473"/>
    </location>
</feature>
<comment type="caution">
    <text evidence="3">The sequence shown here is derived from an EMBL/GenBank/DDBJ whole genome shotgun (WGS) entry which is preliminary data.</text>
</comment>
<accession>A0A2V1AA60</accession>
<keyword evidence="4" id="KW-1185">Reference proteome</keyword>
<dbReference type="GO" id="GO:0016787">
    <property type="term" value="F:hydrolase activity"/>
    <property type="evidence" value="ECO:0007669"/>
    <property type="project" value="InterPro"/>
</dbReference>
<dbReference type="SUPFAM" id="SSF64167">
    <property type="entry name" value="SurE-like"/>
    <property type="match status" value="1"/>
</dbReference>
<dbReference type="Gene3D" id="3.40.1210.10">
    <property type="entry name" value="Survival protein SurE-like phosphatase/nucleotidase"/>
    <property type="match status" value="1"/>
</dbReference>
<sequence>MKLFLLPVVLAANILITTTDSWVAKGPRYLEWALREDGHNVKVVASLNPNTEYSTVESEKRQIVVGAPQGGDFNHLSPAQQIYHKNIKKLNTVPRGVRNTISQRESDKFDEAFQQQDIVQEGAYGQDPLNPNFWYVDAQPLEALSVAFSDILPNHLPTFTPDLVIVGPNEGLHLTSANSKQDIVVEDLEQMENQAEALALLAQSKSFPVISVSSEDHDHIYYGDERYFNVEEAKYEDSFKANPVARNVQYINRKIVELVEEVEPTLTSSLSLNVNFPSMNHKFSHCLATAKGPTFFQVVGDKVESHLGKILSVPHVSGKRGLEGQTTYIKMSDEGRPEPLSELEFMRLSAILIQPSVQDRLHEKDDVSQLYHNKLEARALDRCEIAVAVNHVTKGNNLGPDVFGITSIERTVKELAWKILRIPDRSGYSKASNNKRPKIEDHRYGQNKQSNANETSKSVSVNNLPLGKTSTQVDKTDSAEKPNTTNSAYKMYSFTWYTGAEAHVVNVKSLMCVSTDLSA</sequence>
<dbReference type="Proteomes" id="UP000244406">
    <property type="component" value="Unassembled WGS sequence"/>
</dbReference>
<name>A0A2V1AA60_9ASCO</name>
<dbReference type="EMBL" id="PKFP01000001">
    <property type="protein sequence ID" value="PVH13691.1"/>
    <property type="molecule type" value="Genomic_DNA"/>
</dbReference>
<dbReference type="AlphaFoldDB" id="A0A2V1AA60"/>
<organism evidence="3 4">
    <name type="scientific">Candidozyma duobushaemuli</name>
    <dbReference type="NCBI Taxonomy" id="1231522"/>
    <lineage>
        <taxon>Eukaryota</taxon>
        <taxon>Fungi</taxon>
        <taxon>Dikarya</taxon>
        <taxon>Ascomycota</taxon>
        <taxon>Saccharomycotina</taxon>
        <taxon>Pichiomycetes</taxon>
        <taxon>Metschnikowiaceae</taxon>
        <taxon>Candidozyma</taxon>
    </lineage>
</organism>
<dbReference type="InterPro" id="IPR002828">
    <property type="entry name" value="SurE-like_Pase/nucleotidase"/>
</dbReference>
<evidence type="ECO:0000259" key="2">
    <source>
        <dbReference type="Pfam" id="PF01975"/>
    </source>
</evidence>
<dbReference type="Pfam" id="PF01975">
    <property type="entry name" value="SurE"/>
    <property type="match status" value="1"/>
</dbReference>
<evidence type="ECO:0000256" key="1">
    <source>
        <dbReference type="SAM" id="MobiDB-lite"/>
    </source>
</evidence>
<proteinExistence type="predicted"/>
<dbReference type="RefSeq" id="XP_025334631.1">
    <property type="nucleotide sequence ID" value="XM_025480331.1"/>
</dbReference>
<reference evidence="3 4" key="1">
    <citation type="submission" date="2017-12" db="EMBL/GenBank/DDBJ databases">
        <title>Genome Sequence of the Amphotericin B-resistant Candida duobushaemulonii strain, B09383.</title>
        <authorList>
            <person name="Chow N.A."/>
            <person name="Gade L."/>
            <person name="Batra D."/>
            <person name="Rowe L.A."/>
            <person name="Loparev V.N."/>
            <person name="Litvintseva A.P."/>
        </authorList>
    </citation>
    <scope>NUCLEOTIDE SEQUENCE [LARGE SCALE GENOMIC DNA]</scope>
    <source>
        <strain evidence="3 4">B09383</strain>
    </source>
</reference>
<feature type="domain" description="Survival protein SurE-like phosphatase/nucleotidase" evidence="2">
    <location>
        <begin position="14"/>
        <end position="282"/>
    </location>
</feature>
<dbReference type="VEuPathDB" id="FungiDB:CXQ87_001805"/>
<gene>
    <name evidence="3" type="ORF">CXQ87_001805</name>
</gene>